<accession>A0A227KJB5</accession>
<feature type="transmembrane region" description="Helical" evidence="1">
    <location>
        <begin position="251"/>
        <end position="277"/>
    </location>
</feature>
<feature type="transmembrane region" description="Helical" evidence="1">
    <location>
        <begin position="209"/>
        <end position="230"/>
    </location>
</feature>
<keyword evidence="1" id="KW-0472">Membrane</keyword>
<feature type="transmembrane region" description="Helical" evidence="1">
    <location>
        <begin position="20"/>
        <end position="44"/>
    </location>
</feature>
<gene>
    <name evidence="2" type="ORF">ADH67_08950</name>
</gene>
<dbReference type="EMBL" id="NHMP01000005">
    <property type="protein sequence ID" value="OXE47276.1"/>
    <property type="molecule type" value="Genomic_DNA"/>
</dbReference>
<dbReference type="Proteomes" id="UP000214610">
    <property type="component" value="Unassembled WGS sequence"/>
</dbReference>
<keyword evidence="1" id="KW-1133">Transmembrane helix</keyword>
<comment type="caution">
    <text evidence="2">The sequence shown here is derived from an EMBL/GenBank/DDBJ whole genome shotgun (WGS) entry which is preliminary data.</text>
</comment>
<feature type="transmembrane region" description="Helical" evidence="1">
    <location>
        <begin position="157"/>
        <end position="181"/>
    </location>
</feature>
<evidence type="ECO:0000313" key="3">
    <source>
        <dbReference type="Proteomes" id="UP000214610"/>
    </source>
</evidence>
<protein>
    <recommendedName>
        <fullName evidence="4">Cell division protein FtsX</fullName>
    </recommendedName>
</protein>
<keyword evidence="3" id="KW-1185">Reference proteome</keyword>
<dbReference type="GeneID" id="78362234"/>
<reference evidence="3" key="1">
    <citation type="submission" date="2017-05" db="EMBL/GenBank/DDBJ databases">
        <title>Improved OligoMM genomes.</title>
        <authorList>
            <person name="Garzetti D."/>
        </authorList>
    </citation>
    <scope>NUCLEOTIDE SEQUENCE [LARGE SCALE GENOMIC DNA]</scope>
    <source>
        <strain evidence="3">YL45</strain>
    </source>
</reference>
<evidence type="ECO:0008006" key="4">
    <source>
        <dbReference type="Google" id="ProtNLM"/>
    </source>
</evidence>
<proteinExistence type="predicted"/>
<evidence type="ECO:0000313" key="2">
    <source>
        <dbReference type="EMBL" id="OXE47276.1"/>
    </source>
</evidence>
<evidence type="ECO:0000256" key="1">
    <source>
        <dbReference type="SAM" id="Phobius"/>
    </source>
</evidence>
<keyword evidence="1" id="KW-0812">Transmembrane</keyword>
<organism evidence="2 3">
    <name type="scientific">Turicimonas muris</name>
    <dbReference type="NCBI Taxonomy" id="1796652"/>
    <lineage>
        <taxon>Bacteria</taxon>
        <taxon>Pseudomonadati</taxon>
        <taxon>Pseudomonadota</taxon>
        <taxon>Betaproteobacteria</taxon>
        <taxon>Burkholderiales</taxon>
        <taxon>Sutterellaceae</taxon>
        <taxon>Turicimonas</taxon>
    </lineage>
</organism>
<dbReference type="RefSeq" id="WP_066594357.1">
    <property type="nucleotide sequence ID" value="NZ_CAJTBZ010000010.1"/>
</dbReference>
<sequence>MITVNVRAVRSLEQDKKSFWVVVVLCSLAFCLLAHMSLIFISFYENHRTMTGDEISVFMEPGTKAEDAKKFLTSQLDKLAPGSEIRLIPPKDILEEDILKLIGKKDKIPDIYVITFPISTPFASIQEMVHVIAEAKDVSVVSANLDWIKKRYSLRQALALGAVAFGIPACALVGLLFVVGIHRLNSFLKHDQALLLMLGANRWQVSGPLVEIACAATLISSAIGSVLYFITTYVSVPLLEDAFEVHLLPSLGVNILICMFLTFVLMVYATVCSYVTAGRTNPLTF</sequence>
<dbReference type="AlphaFoldDB" id="A0A227KJB5"/>
<name>A0A227KJB5_9BURK</name>